<name>A0ACB8TW34_9APHY</name>
<comment type="caution">
    <text evidence="1">The sequence shown here is derived from an EMBL/GenBank/DDBJ whole genome shotgun (WGS) entry which is preliminary data.</text>
</comment>
<dbReference type="Proteomes" id="UP001055072">
    <property type="component" value="Unassembled WGS sequence"/>
</dbReference>
<sequence>MTMSISATSPSSSPAPQSPQSSNGPSTPVSPSQVQTLSLPPPSDPMSVQSDASAQPYSNANSTTGGQTQKRKPSRRANTAERRATHNAVERARRETLNGRFLDLAALLPNLSQIRRPSKSSIVNSSIAHIHASRRHRLLAARELRLLKFESDALRRELNEWRDRAGIPRIEEPVRGEGFQIIMSGEVEILSAGPIEEEEAGEDEYGDEEGGAGVSYPVSTSNIPDDPPFAHNVHHPHPHAHPHAHHLPGHGLHLQTMLPRPHGPMIVHSPQTVSFENPAMASMYDSPHMGQYFSSSVNDSPNQKWSGMPFGGQQQYTPPQSSHGYNGMYTGQRGYTQQRYAQDNDDGSSVGSAGQQSPVPAGVGMGMVKRERSGSIGSVGSSGQEMLGGVGAMGRRQQQQQQQWTGEEGYGMGMGGMGGGSLSGMGMGGRGASAALAVGGGNVFGAMML</sequence>
<accession>A0ACB8TW34</accession>
<evidence type="ECO:0000313" key="2">
    <source>
        <dbReference type="Proteomes" id="UP001055072"/>
    </source>
</evidence>
<organism evidence="1 2">
    <name type="scientific">Irpex rosettiformis</name>
    <dbReference type="NCBI Taxonomy" id="378272"/>
    <lineage>
        <taxon>Eukaryota</taxon>
        <taxon>Fungi</taxon>
        <taxon>Dikarya</taxon>
        <taxon>Basidiomycota</taxon>
        <taxon>Agaricomycotina</taxon>
        <taxon>Agaricomycetes</taxon>
        <taxon>Polyporales</taxon>
        <taxon>Irpicaceae</taxon>
        <taxon>Irpex</taxon>
    </lineage>
</organism>
<reference evidence="1" key="1">
    <citation type="journal article" date="2021" name="Environ. Microbiol.">
        <title>Gene family expansions and transcriptome signatures uncover fungal adaptations to wood decay.</title>
        <authorList>
            <person name="Hage H."/>
            <person name="Miyauchi S."/>
            <person name="Viragh M."/>
            <person name="Drula E."/>
            <person name="Min B."/>
            <person name="Chaduli D."/>
            <person name="Navarro D."/>
            <person name="Favel A."/>
            <person name="Norest M."/>
            <person name="Lesage-Meessen L."/>
            <person name="Balint B."/>
            <person name="Merenyi Z."/>
            <person name="de Eugenio L."/>
            <person name="Morin E."/>
            <person name="Martinez A.T."/>
            <person name="Baldrian P."/>
            <person name="Stursova M."/>
            <person name="Martinez M.J."/>
            <person name="Novotny C."/>
            <person name="Magnuson J.K."/>
            <person name="Spatafora J.W."/>
            <person name="Maurice S."/>
            <person name="Pangilinan J."/>
            <person name="Andreopoulos W."/>
            <person name="LaButti K."/>
            <person name="Hundley H."/>
            <person name="Na H."/>
            <person name="Kuo A."/>
            <person name="Barry K."/>
            <person name="Lipzen A."/>
            <person name="Henrissat B."/>
            <person name="Riley R."/>
            <person name="Ahrendt S."/>
            <person name="Nagy L.G."/>
            <person name="Grigoriev I.V."/>
            <person name="Martin F."/>
            <person name="Rosso M.N."/>
        </authorList>
    </citation>
    <scope>NUCLEOTIDE SEQUENCE</scope>
    <source>
        <strain evidence="1">CBS 384.51</strain>
    </source>
</reference>
<gene>
    <name evidence="1" type="ORF">BDY19DRAFT_1059116</name>
</gene>
<evidence type="ECO:0000313" key="1">
    <source>
        <dbReference type="EMBL" id="KAI0086277.1"/>
    </source>
</evidence>
<protein>
    <submittedName>
        <fullName evidence="1">Uncharacterized protein</fullName>
    </submittedName>
</protein>
<keyword evidence="2" id="KW-1185">Reference proteome</keyword>
<proteinExistence type="predicted"/>
<dbReference type="EMBL" id="MU274925">
    <property type="protein sequence ID" value="KAI0086277.1"/>
    <property type="molecule type" value="Genomic_DNA"/>
</dbReference>